<evidence type="ECO:0000256" key="1">
    <source>
        <dbReference type="SAM" id="MobiDB-lite"/>
    </source>
</evidence>
<dbReference type="EMBL" id="LVLJ01001475">
    <property type="protein sequence ID" value="OAE29296.1"/>
    <property type="molecule type" value="Genomic_DNA"/>
</dbReference>
<dbReference type="AlphaFoldDB" id="A0A176WB21"/>
<feature type="region of interest" description="Disordered" evidence="1">
    <location>
        <begin position="70"/>
        <end position="95"/>
    </location>
</feature>
<reference evidence="2" key="1">
    <citation type="submission" date="2016-03" db="EMBL/GenBank/DDBJ databases">
        <title>Mechanisms controlling the formation of the plant cell surface in tip-growing cells are functionally conserved among land plants.</title>
        <authorList>
            <person name="Honkanen S."/>
            <person name="Jones V.A."/>
            <person name="Morieri G."/>
            <person name="Champion C."/>
            <person name="Hetherington A.J."/>
            <person name="Kelly S."/>
            <person name="Saint-Marcoux D."/>
            <person name="Proust H."/>
            <person name="Prescott H."/>
            <person name="Dolan L."/>
        </authorList>
    </citation>
    <scope>NUCLEOTIDE SEQUENCE [LARGE SCALE GENOMIC DNA]</scope>
    <source>
        <tissue evidence="2">Whole gametophyte</tissue>
    </source>
</reference>
<dbReference type="Proteomes" id="UP000077202">
    <property type="component" value="Unassembled WGS sequence"/>
</dbReference>
<feature type="compositionally biased region" description="Basic and acidic residues" evidence="1">
    <location>
        <begin position="70"/>
        <end position="84"/>
    </location>
</feature>
<keyword evidence="3" id="KW-1185">Reference proteome</keyword>
<sequence length="95" mass="9745">MPSMRDEAFVLLCSLRGAEAAGEARADEAEQEVIEDDGFVAGRGGRLCRCSGSGFVGRAASAAAADLTAERSGVEERIERRGGEGRGVVADVGGD</sequence>
<evidence type="ECO:0000313" key="3">
    <source>
        <dbReference type="Proteomes" id="UP000077202"/>
    </source>
</evidence>
<comment type="caution">
    <text evidence="2">The sequence shown here is derived from an EMBL/GenBank/DDBJ whole genome shotgun (WGS) entry which is preliminary data.</text>
</comment>
<evidence type="ECO:0000313" key="2">
    <source>
        <dbReference type="EMBL" id="OAE29296.1"/>
    </source>
</evidence>
<protein>
    <submittedName>
        <fullName evidence="2">Uncharacterized protein</fullName>
    </submittedName>
</protein>
<organism evidence="2 3">
    <name type="scientific">Marchantia polymorpha subsp. ruderalis</name>
    <dbReference type="NCBI Taxonomy" id="1480154"/>
    <lineage>
        <taxon>Eukaryota</taxon>
        <taxon>Viridiplantae</taxon>
        <taxon>Streptophyta</taxon>
        <taxon>Embryophyta</taxon>
        <taxon>Marchantiophyta</taxon>
        <taxon>Marchantiopsida</taxon>
        <taxon>Marchantiidae</taxon>
        <taxon>Marchantiales</taxon>
        <taxon>Marchantiaceae</taxon>
        <taxon>Marchantia</taxon>
    </lineage>
</organism>
<gene>
    <name evidence="2" type="ORF">AXG93_3102s1220</name>
</gene>
<proteinExistence type="predicted"/>
<name>A0A176WB21_MARPO</name>
<accession>A0A176WB21</accession>